<evidence type="ECO:0000313" key="2">
    <source>
        <dbReference type="Proteomes" id="UP000499080"/>
    </source>
</evidence>
<organism evidence="1 2">
    <name type="scientific">Araneus ventricosus</name>
    <name type="common">Orbweaver spider</name>
    <name type="synonym">Epeira ventricosa</name>
    <dbReference type="NCBI Taxonomy" id="182803"/>
    <lineage>
        <taxon>Eukaryota</taxon>
        <taxon>Metazoa</taxon>
        <taxon>Ecdysozoa</taxon>
        <taxon>Arthropoda</taxon>
        <taxon>Chelicerata</taxon>
        <taxon>Arachnida</taxon>
        <taxon>Araneae</taxon>
        <taxon>Araneomorphae</taxon>
        <taxon>Entelegynae</taxon>
        <taxon>Araneoidea</taxon>
        <taxon>Araneidae</taxon>
        <taxon>Araneus</taxon>
    </lineage>
</organism>
<dbReference type="EMBL" id="BGPR01023017">
    <property type="protein sequence ID" value="GBN89867.1"/>
    <property type="molecule type" value="Genomic_DNA"/>
</dbReference>
<evidence type="ECO:0000313" key="1">
    <source>
        <dbReference type="EMBL" id="GBN89867.1"/>
    </source>
</evidence>
<dbReference type="AlphaFoldDB" id="A0A4Y2SNV7"/>
<proteinExistence type="predicted"/>
<sequence length="110" mass="12575">MGMIMSCNNFNPKLNSNELNPTRKFANNSFKIAVSGARIRSSTIWRLGKDVGSHFNSVANDRGRSEVIPAKIERKEENFEKSTEISSSRFNLRVFNIRDLESKVHVFIKL</sequence>
<keyword evidence="2" id="KW-1185">Reference proteome</keyword>
<dbReference type="Proteomes" id="UP000499080">
    <property type="component" value="Unassembled WGS sequence"/>
</dbReference>
<accession>A0A4Y2SNV7</accession>
<reference evidence="1 2" key="1">
    <citation type="journal article" date="2019" name="Sci. Rep.">
        <title>Orb-weaving spider Araneus ventricosus genome elucidates the spidroin gene catalogue.</title>
        <authorList>
            <person name="Kono N."/>
            <person name="Nakamura H."/>
            <person name="Ohtoshi R."/>
            <person name="Moran D.A.P."/>
            <person name="Shinohara A."/>
            <person name="Yoshida Y."/>
            <person name="Fujiwara M."/>
            <person name="Mori M."/>
            <person name="Tomita M."/>
            <person name="Arakawa K."/>
        </authorList>
    </citation>
    <scope>NUCLEOTIDE SEQUENCE [LARGE SCALE GENOMIC DNA]</scope>
</reference>
<comment type="caution">
    <text evidence="1">The sequence shown here is derived from an EMBL/GenBank/DDBJ whole genome shotgun (WGS) entry which is preliminary data.</text>
</comment>
<name>A0A4Y2SNV7_ARAVE</name>
<protein>
    <submittedName>
        <fullName evidence="1">Uncharacterized protein</fullName>
    </submittedName>
</protein>
<gene>
    <name evidence="1" type="ORF">AVEN_256073_1</name>
</gene>